<evidence type="ECO:0000256" key="1">
    <source>
        <dbReference type="SAM" id="MobiDB-lite"/>
    </source>
</evidence>
<proteinExistence type="predicted"/>
<sequence length="66" mass="7144">MEKSLCGRCKALELDAEKFIVSAPTAADTVVRGPQGYRSQQPRTGFNKLNPKSDTLQGGFATLDKT</sequence>
<accession>A0AAN9V0Z9</accession>
<evidence type="ECO:0000313" key="3">
    <source>
        <dbReference type="Proteomes" id="UP001320420"/>
    </source>
</evidence>
<comment type="caution">
    <text evidence="2">The sequence shown here is derived from an EMBL/GenBank/DDBJ whole genome shotgun (WGS) entry which is preliminary data.</text>
</comment>
<evidence type="ECO:0000313" key="2">
    <source>
        <dbReference type="EMBL" id="KAK7757002.1"/>
    </source>
</evidence>
<name>A0AAN9V0Z9_9PEZI</name>
<organism evidence="2 3">
    <name type="scientific">Diatrype stigma</name>
    <dbReference type="NCBI Taxonomy" id="117547"/>
    <lineage>
        <taxon>Eukaryota</taxon>
        <taxon>Fungi</taxon>
        <taxon>Dikarya</taxon>
        <taxon>Ascomycota</taxon>
        <taxon>Pezizomycotina</taxon>
        <taxon>Sordariomycetes</taxon>
        <taxon>Xylariomycetidae</taxon>
        <taxon>Xylariales</taxon>
        <taxon>Diatrypaceae</taxon>
        <taxon>Diatrype</taxon>
    </lineage>
</organism>
<keyword evidence="3" id="KW-1185">Reference proteome</keyword>
<dbReference type="Proteomes" id="UP001320420">
    <property type="component" value="Unassembled WGS sequence"/>
</dbReference>
<dbReference type="EMBL" id="JAKJXP020000004">
    <property type="protein sequence ID" value="KAK7757002.1"/>
    <property type="molecule type" value="Genomic_DNA"/>
</dbReference>
<feature type="region of interest" description="Disordered" evidence="1">
    <location>
        <begin position="33"/>
        <end position="66"/>
    </location>
</feature>
<reference evidence="2 3" key="1">
    <citation type="submission" date="2024-02" db="EMBL/GenBank/DDBJ databases">
        <title>De novo assembly and annotation of 12 fungi associated with fruit tree decline syndrome in Ontario, Canada.</title>
        <authorList>
            <person name="Sulman M."/>
            <person name="Ellouze W."/>
            <person name="Ilyukhin E."/>
        </authorList>
    </citation>
    <scope>NUCLEOTIDE SEQUENCE [LARGE SCALE GENOMIC DNA]</scope>
    <source>
        <strain evidence="2 3">M11/M66-122</strain>
    </source>
</reference>
<protein>
    <submittedName>
        <fullName evidence="2">Uncharacterized protein</fullName>
    </submittedName>
</protein>
<gene>
    <name evidence="2" type="ORF">SLS62_001018</name>
</gene>
<dbReference type="AlphaFoldDB" id="A0AAN9V0Z9"/>